<evidence type="ECO:0000256" key="1">
    <source>
        <dbReference type="SAM" id="Phobius"/>
    </source>
</evidence>
<evidence type="ECO:0000313" key="2">
    <source>
        <dbReference type="EMBL" id="QBK85113.1"/>
    </source>
</evidence>
<protein>
    <submittedName>
        <fullName evidence="2">Uncharacterized protein</fullName>
    </submittedName>
</protein>
<proteinExistence type="predicted"/>
<keyword evidence="1" id="KW-1133">Transmembrane helix</keyword>
<dbReference type="EMBL" id="MK500303">
    <property type="protein sequence ID" value="QBK85113.1"/>
    <property type="molecule type" value="Genomic_DNA"/>
</dbReference>
<keyword evidence="1" id="KW-0472">Membrane</keyword>
<feature type="transmembrane region" description="Helical" evidence="1">
    <location>
        <begin position="35"/>
        <end position="59"/>
    </location>
</feature>
<reference evidence="2" key="1">
    <citation type="journal article" date="2019" name="MBio">
        <title>Virus Genomes from Deep Sea Sediments Expand the Ocean Megavirome and Support Independent Origins of Viral Gigantism.</title>
        <authorList>
            <person name="Backstrom D."/>
            <person name="Yutin N."/>
            <person name="Jorgensen S.L."/>
            <person name="Dharamshi J."/>
            <person name="Homa F."/>
            <person name="Zaremba-Niedwiedzka K."/>
            <person name="Spang A."/>
            <person name="Wolf Y.I."/>
            <person name="Koonin E.V."/>
            <person name="Ettema T.J."/>
        </authorList>
    </citation>
    <scope>NUCLEOTIDE SEQUENCE</scope>
</reference>
<name>A0A481YP70_9VIRU</name>
<keyword evidence="1" id="KW-0812">Transmembrane</keyword>
<organism evidence="2">
    <name type="scientific">Pithovirus LCDPAC02</name>
    <dbReference type="NCBI Taxonomy" id="2506601"/>
    <lineage>
        <taxon>Viruses</taxon>
        <taxon>Pithoviruses</taxon>
    </lineage>
</organism>
<gene>
    <name evidence="2" type="ORF">LCDPAC02_03120</name>
</gene>
<accession>A0A481YP70</accession>
<sequence>MSKDKKSILDIFEPKQEELSVTVKGFKSTPTFSPIVIVILVVVVLIVLVIIIAIIAGAINRNRRTF</sequence>